<accession>A0ACC1IMV9</accession>
<comment type="caution">
    <text evidence="1">The sequence shown here is derived from an EMBL/GenBank/DDBJ whole genome shotgun (WGS) entry which is preliminary data.</text>
</comment>
<gene>
    <name evidence="1" type="ORF">LPJ66_003618</name>
</gene>
<keyword evidence="2" id="KW-1185">Reference proteome</keyword>
<evidence type="ECO:0000313" key="1">
    <source>
        <dbReference type="EMBL" id="KAJ1897052.1"/>
    </source>
</evidence>
<dbReference type="EMBL" id="JANBPG010000373">
    <property type="protein sequence ID" value="KAJ1897052.1"/>
    <property type="molecule type" value="Genomic_DNA"/>
</dbReference>
<evidence type="ECO:0000313" key="2">
    <source>
        <dbReference type="Proteomes" id="UP001150581"/>
    </source>
</evidence>
<dbReference type="Proteomes" id="UP001150581">
    <property type="component" value="Unassembled WGS sequence"/>
</dbReference>
<organism evidence="1 2">
    <name type="scientific">Kickxella alabastrina</name>
    <dbReference type="NCBI Taxonomy" id="61397"/>
    <lineage>
        <taxon>Eukaryota</taxon>
        <taxon>Fungi</taxon>
        <taxon>Fungi incertae sedis</taxon>
        <taxon>Zoopagomycota</taxon>
        <taxon>Kickxellomycotina</taxon>
        <taxon>Kickxellomycetes</taxon>
        <taxon>Kickxellales</taxon>
        <taxon>Kickxellaceae</taxon>
        <taxon>Kickxella</taxon>
    </lineage>
</organism>
<protein>
    <submittedName>
        <fullName evidence="1">Uncharacterized protein</fullName>
    </submittedName>
</protein>
<sequence length="800" mass="85488">MSTPHAQTIRRGHMLTAQVCHYEATACRLMERMIAELFPCGDDEEASFGNSNNNSSGGNNNSNGETATGTPLPSFEEFLKHICRRTRTPLTCMCLALLYLTRLRANHPRSRGSPGSSYRLALSSLCVATKYLYDDAYHTCSWVQVSLGLFNQREVNQMEMEFMYFLNYQLGVTPTEWNQWIATLEAKLVARWQDKGRADVIYGFGLFLSYECCEPNAQEAVRDIAWGEGGKSLLSLLNNAIHSSDSRADGKSSPSADSAVSDATCLPTPDPNSWFRIKSPALLGAEENPGLGVAAPTSAFTDSNSITPVSAQGSEMSVPTDNRQITSGLQQHTLRNNYSRHSYIELNDVSPITHKYASNAGRSNSAARQHLQAAIAASSHTIDMRPSSACSVQAVSLSDGCHDHGPKHASGVGSAHATYRHTSESKSQDWMIHQTTPIYSHEPSPSQVQQQQHQLHKYNVRGSNVSQRLSHLGSESTMVGHVHSARNAVDNISPLNSYSGHTTRMSISYSAESRNDGGIELSDHIAVSAQRSAVSTLGGSSGLHFSASAVSSTASAIPCGALATLVCRDQRMNTLSGTGSAIQTKDTPNPTVHHAPGTAPFLLSSSCAPSPGAEQRNGGTRHLGSSAIANASCAPSAKSSTSSLKAVGRRHSWRHSAKNPATTSFAQKLRSFAAFTWASGGGQTGSVIAETANLNALPRIGRGADGSSMEDVTMESSIPLQIMSSAAFASENLHEYQRSVATVDAAATVTGTGQPGFGRRLADAQGQRASLANVGTALENIASPSYEYEREMSSYVSMKS</sequence>
<reference evidence="1" key="1">
    <citation type="submission" date="2022-07" db="EMBL/GenBank/DDBJ databases">
        <title>Phylogenomic reconstructions and comparative analyses of Kickxellomycotina fungi.</title>
        <authorList>
            <person name="Reynolds N.K."/>
            <person name="Stajich J.E."/>
            <person name="Barry K."/>
            <person name="Grigoriev I.V."/>
            <person name="Crous P."/>
            <person name="Smith M.E."/>
        </authorList>
    </citation>
    <scope>NUCLEOTIDE SEQUENCE</scope>
    <source>
        <strain evidence="1">Benny 63K</strain>
    </source>
</reference>
<proteinExistence type="predicted"/>
<name>A0ACC1IMV9_9FUNG</name>